<dbReference type="PANTHER" id="PTHR10094:SF25">
    <property type="entry name" value="SCP2 STEROL-BINDING DOMAIN-CONTAINING PROTEIN 1"/>
    <property type="match status" value="1"/>
</dbReference>
<keyword evidence="3" id="KW-1185">Reference proteome</keyword>
<evidence type="ECO:0000313" key="3">
    <source>
        <dbReference type="Proteomes" id="UP000291116"/>
    </source>
</evidence>
<proteinExistence type="predicted"/>
<dbReference type="GO" id="GO:0005829">
    <property type="term" value="C:cytosol"/>
    <property type="evidence" value="ECO:0007669"/>
    <property type="project" value="TreeGrafter"/>
</dbReference>
<dbReference type="InterPro" id="IPR036527">
    <property type="entry name" value="SCP2_sterol-bd_dom_sf"/>
</dbReference>
<feature type="domain" description="SCP2" evidence="1">
    <location>
        <begin position="20"/>
        <end position="103"/>
    </location>
</feature>
<sequence length="122" mass="13418">MGPSAEDIVTAMHRAIKETPSLRSRFNAVVEFCLFDGSDVTKGKIDISKNKKGTSGKADLIASCDLSLFHKLLNKKITPQQAFMQGKLKIKGNMGLAMKLTLVLNATRKALQNENKVQRSKL</sequence>
<dbReference type="Gene3D" id="3.30.1050.10">
    <property type="entry name" value="SCP2 sterol-binding domain"/>
    <property type="match status" value="1"/>
</dbReference>
<accession>A0A448YVN5</accession>
<dbReference type="PANTHER" id="PTHR10094">
    <property type="entry name" value="STEROL CARRIER PROTEIN 2 SCP-2 FAMILY PROTEIN"/>
    <property type="match status" value="1"/>
</dbReference>
<reference evidence="2 3" key="1">
    <citation type="submission" date="2019-01" db="EMBL/GenBank/DDBJ databases">
        <authorList>
            <person name="Ferrante I. M."/>
        </authorList>
    </citation>
    <scope>NUCLEOTIDE SEQUENCE [LARGE SCALE GENOMIC DNA]</scope>
    <source>
        <strain evidence="2 3">B856</strain>
    </source>
</reference>
<protein>
    <recommendedName>
        <fullName evidence="1">SCP2 domain-containing protein</fullName>
    </recommendedName>
</protein>
<dbReference type="EMBL" id="CAACVS010000011">
    <property type="protein sequence ID" value="VEU33862.1"/>
    <property type="molecule type" value="Genomic_DNA"/>
</dbReference>
<dbReference type="Proteomes" id="UP000291116">
    <property type="component" value="Unassembled WGS sequence"/>
</dbReference>
<evidence type="ECO:0000313" key="2">
    <source>
        <dbReference type="EMBL" id="VEU33862.1"/>
    </source>
</evidence>
<dbReference type="AlphaFoldDB" id="A0A448YVN5"/>
<gene>
    <name evidence="2" type="ORF">PSNMU_V1.4_AUG-EV-PASAV3_0005530</name>
</gene>
<dbReference type="OrthoDB" id="5327538at2759"/>
<organism evidence="2 3">
    <name type="scientific">Pseudo-nitzschia multistriata</name>
    <dbReference type="NCBI Taxonomy" id="183589"/>
    <lineage>
        <taxon>Eukaryota</taxon>
        <taxon>Sar</taxon>
        <taxon>Stramenopiles</taxon>
        <taxon>Ochrophyta</taxon>
        <taxon>Bacillariophyta</taxon>
        <taxon>Bacillariophyceae</taxon>
        <taxon>Bacillariophycidae</taxon>
        <taxon>Bacillariales</taxon>
        <taxon>Bacillariaceae</taxon>
        <taxon>Pseudo-nitzschia</taxon>
    </lineage>
</organism>
<dbReference type="Pfam" id="PF02036">
    <property type="entry name" value="SCP2"/>
    <property type="match status" value="1"/>
</dbReference>
<evidence type="ECO:0000259" key="1">
    <source>
        <dbReference type="Pfam" id="PF02036"/>
    </source>
</evidence>
<dbReference type="SUPFAM" id="SSF55718">
    <property type="entry name" value="SCP-like"/>
    <property type="match status" value="1"/>
</dbReference>
<name>A0A448YVN5_9STRA</name>
<dbReference type="InterPro" id="IPR003033">
    <property type="entry name" value="SCP2_sterol-bd_dom"/>
</dbReference>